<dbReference type="EMBL" id="HBUF01085790">
    <property type="protein sequence ID" value="CAG6634265.1"/>
    <property type="molecule type" value="Transcribed_RNA"/>
</dbReference>
<dbReference type="InterPro" id="IPR036322">
    <property type="entry name" value="WD40_repeat_dom_sf"/>
</dbReference>
<name>A0A8D8QMJ9_9HEMI</name>
<protein>
    <submittedName>
        <fullName evidence="1">DNA excision repair protein ERCC-8</fullName>
    </submittedName>
</protein>
<reference evidence="1" key="1">
    <citation type="submission" date="2021-05" db="EMBL/GenBank/DDBJ databases">
        <authorList>
            <person name="Alioto T."/>
            <person name="Alioto T."/>
            <person name="Gomez Garrido J."/>
        </authorList>
    </citation>
    <scope>NUCLEOTIDE SEQUENCE</scope>
</reference>
<dbReference type="PANTHER" id="PTHR46202">
    <property type="entry name" value="DNA EXCISION REPAIR PROTEIN ERCC-8"/>
    <property type="match status" value="1"/>
</dbReference>
<dbReference type="EMBL" id="HBUF01193886">
    <property type="protein sequence ID" value="CAG6659341.1"/>
    <property type="molecule type" value="Transcribed_RNA"/>
</dbReference>
<accession>A0A8D8QMJ9</accession>
<dbReference type="PANTHER" id="PTHR46202:SF1">
    <property type="entry name" value="DNA EXCISION REPAIR PROTEIN ERCC-8"/>
    <property type="match status" value="1"/>
</dbReference>
<dbReference type="InterPro" id="IPR015943">
    <property type="entry name" value="WD40/YVTN_repeat-like_dom_sf"/>
</dbReference>
<dbReference type="GO" id="GO:0043161">
    <property type="term" value="P:proteasome-mediated ubiquitin-dependent protein catabolic process"/>
    <property type="evidence" value="ECO:0007669"/>
    <property type="project" value="TreeGrafter"/>
</dbReference>
<dbReference type="GO" id="GO:0000209">
    <property type="term" value="P:protein polyubiquitination"/>
    <property type="evidence" value="ECO:0007669"/>
    <property type="project" value="TreeGrafter"/>
</dbReference>
<dbReference type="EMBL" id="HBUF01085791">
    <property type="protein sequence ID" value="CAG6634266.1"/>
    <property type="molecule type" value="Transcribed_RNA"/>
</dbReference>
<dbReference type="AlphaFoldDB" id="A0A8D8QMJ9"/>
<dbReference type="EMBL" id="HBUF01085789">
    <property type="protein sequence ID" value="CAG6634264.1"/>
    <property type="molecule type" value="Transcribed_RNA"/>
</dbReference>
<dbReference type="EMBL" id="HBUF01193885">
    <property type="protein sequence ID" value="CAG6659340.1"/>
    <property type="molecule type" value="Transcribed_RNA"/>
</dbReference>
<dbReference type="Gene3D" id="2.130.10.10">
    <property type="entry name" value="YVTN repeat-like/Quinoprotein amine dehydrogenase"/>
    <property type="match status" value="1"/>
</dbReference>
<dbReference type="SUPFAM" id="SSF50978">
    <property type="entry name" value="WD40 repeat-like"/>
    <property type="match status" value="1"/>
</dbReference>
<proteinExistence type="predicted"/>
<dbReference type="InterPro" id="IPR042238">
    <property type="entry name" value="Rad28/ERCC8/Ckn1/ATCSA-1"/>
</dbReference>
<dbReference type="GO" id="GO:0006283">
    <property type="term" value="P:transcription-coupled nucleotide-excision repair"/>
    <property type="evidence" value="ECO:0007669"/>
    <property type="project" value="InterPro"/>
</dbReference>
<evidence type="ECO:0000313" key="1">
    <source>
        <dbReference type="EMBL" id="CAG6634267.1"/>
    </source>
</evidence>
<sequence length="341" mass="39640">MIPFLDRRQLGLVTEVQFKQKESNVRYKKLVPEMLSASNITSMDMELSCQRYLLSATSTGNLFLDDFVTNASLEHNETPPIFKSSHSIETVQFMWDFETFSTSGWDKTLRIFDVESLQVLASHKFEYEIAKHDLNASKHLCAVTGKKSCFLYDLKRQMVVDILGQDVRLTNLQWNKQNPNLLLVASEKGMFLWDIRRPRTFLVQYKHPHEEDLDQSPLFVGCTFTKDFSHIISFGTNGICLWDLTGKLKADLSYYSEKRFTRSIQLCLPSYPCKPELVFIPQKNNVLMVTLPDLKPFHCYKDSFKDITWIYNLPNSYNVITGSHYSETIIWKPKIKAKKNI</sequence>
<dbReference type="EMBL" id="HBUF01369650">
    <property type="protein sequence ID" value="CAG6725488.1"/>
    <property type="molecule type" value="Transcribed_RNA"/>
</dbReference>
<dbReference type="EMBL" id="HBUF01528959">
    <property type="protein sequence ID" value="CAG6751131.1"/>
    <property type="molecule type" value="Transcribed_RNA"/>
</dbReference>
<dbReference type="GO" id="GO:0000109">
    <property type="term" value="C:nucleotide-excision repair complex"/>
    <property type="evidence" value="ECO:0007669"/>
    <property type="project" value="TreeGrafter"/>
</dbReference>
<dbReference type="EMBL" id="HBUF01085792">
    <property type="protein sequence ID" value="CAG6634267.1"/>
    <property type="molecule type" value="Transcribed_RNA"/>
</dbReference>
<dbReference type="GO" id="GO:0031464">
    <property type="term" value="C:Cul4A-RING E3 ubiquitin ligase complex"/>
    <property type="evidence" value="ECO:0007669"/>
    <property type="project" value="TreeGrafter"/>
</dbReference>
<organism evidence="1">
    <name type="scientific">Cacopsylla melanoneura</name>
    <dbReference type="NCBI Taxonomy" id="428564"/>
    <lineage>
        <taxon>Eukaryota</taxon>
        <taxon>Metazoa</taxon>
        <taxon>Ecdysozoa</taxon>
        <taxon>Arthropoda</taxon>
        <taxon>Hexapoda</taxon>
        <taxon>Insecta</taxon>
        <taxon>Pterygota</taxon>
        <taxon>Neoptera</taxon>
        <taxon>Paraneoptera</taxon>
        <taxon>Hemiptera</taxon>
        <taxon>Sternorrhyncha</taxon>
        <taxon>Psylloidea</taxon>
        <taxon>Psyllidae</taxon>
        <taxon>Psyllinae</taxon>
        <taxon>Cacopsylla</taxon>
    </lineage>
</organism>